<keyword evidence="7" id="KW-0732">Signal</keyword>
<dbReference type="InterPro" id="IPR011057">
    <property type="entry name" value="Mss4-like_sf"/>
</dbReference>
<dbReference type="InterPro" id="IPR002579">
    <property type="entry name" value="Met_Sox_Rdtase_MsrB_dom"/>
</dbReference>
<feature type="binding site" evidence="6">
    <location>
        <position position="148"/>
    </location>
    <ligand>
        <name>Zn(2+)</name>
        <dbReference type="ChEBI" id="CHEBI:29105"/>
    </ligand>
</feature>
<dbReference type="SUPFAM" id="SSF51316">
    <property type="entry name" value="Mss4-like"/>
    <property type="match status" value="1"/>
</dbReference>
<feature type="domain" description="MsrB" evidence="8">
    <location>
        <begin position="57"/>
        <end position="179"/>
    </location>
</feature>
<proteinExistence type="inferred from homology"/>
<dbReference type="RefSeq" id="WP_150088285.1">
    <property type="nucleotide sequence ID" value="NZ_VWSF01000006.1"/>
</dbReference>
<keyword evidence="2 6" id="KW-0479">Metal-binding</keyword>
<feature type="chain" id="PRO_5024449527" description="Peptide methionine sulfoxide reductase MsrB" evidence="7">
    <location>
        <begin position="20"/>
        <end position="179"/>
    </location>
</feature>
<dbReference type="FunFam" id="2.170.150.20:FF:000001">
    <property type="entry name" value="Peptide methionine sulfoxide reductase MsrB"/>
    <property type="match status" value="1"/>
</dbReference>
<evidence type="ECO:0000256" key="1">
    <source>
        <dbReference type="ARBA" id="ARBA00007174"/>
    </source>
</evidence>
<gene>
    <name evidence="6 9" type="primary">msrB</name>
    <name evidence="9" type="ORF">F0145_10065</name>
</gene>
<feature type="binding site" evidence="6">
    <location>
        <position position="96"/>
    </location>
    <ligand>
        <name>Zn(2+)</name>
        <dbReference type="ChEBI" id="CHEBI:29105"/>
    </ligand>
</feature>
<dbReference type="Pfam" id="PF01641">
    <property type="entry name" value="SelR"/>
    <property type="match status" value="1"/>
</dbReference>
<dbReference type="EMBL" id="VWSF01000006">
    <property type="protein sequence ID" value="KAA5546681.1"/>
    <property type="molecule type" value="Genomic_DNA"/>
</dbReference>
<feature type="binding site" evidence="6">
    <location>
        <position position="145"/>
    </location>
    <ligand>
        <name>Zn(2+)</name>
        <dbReference type="ChEBI" id="CHEBI:29105"/>
    </ligand>
</feature>
<comment type="caution">
    <text evidence="9">The sequence shown here is derived from an EMBL/GenBank/DDBJ whole genome shotgun (WGS) entry which is preliminary data.</text>
</comment>
<sequence length="179" mass="19925">MKIILQILLGCFLTLTACAQQREKESGTAASGEAPLPNKKVKALNQQKTTYAVVKTEAEWRQQLTPEQFAVSREKATERPFANKYNNNKQKGIYKCIGCGQELFSSSTKFDSGTGWPSFYKPLNNQVVKELQDLELGMVRTEVVCSRCGGHLGHVFDDGPKPTGLRYCLNSAALDFQKK</sequence>
<name>A0A5M6DGP4_9BACT</name>
<evidence type="ECO:0000259" key="8">
    <source>
        <dbReference type="PROSITE" id="PS51790"/>
    </source>
</evidence>
<dbReference type="Gene3D" id="2.170.150.20">
    <property type="entry name" value="Peptide methionine sulfoxide reductase"/>
    <property type="match status" value="1"/>
</dbReference>
<dbReference type="NCBIfam" id="TIGR00357">
    <property type="entry name" value="peptide-methionine (R)-S-oxide reductase MsrB"/>
    <property type="match status" value="1"/>
</dbReference>
<evidence type="ECO:0000256" key="6">
    <source>
        <dbReference type="HAMAP-Rule" id="MF_01400"/>
    </source>
</evidence>
<evidence type="ECO:0000313" key="10">
    <source>
        <dbReference type="Proteomes" id="UP000323426"/>
    </source>
</evidence>
<reference evidence="9 10" key="1">
    <citation type="submission" date="2019-09" db="EMBL/GenBank/DDBJ databases">
        <title>Genome sequence and assembly of Adhaeribacter sp.</title>
        <authorList>
            <person name="Chhetri G."/>
        </authorList>
    </citation>
    <scope>NUCLEOTIDE SEQUENCE [LARGE SCALE GENOMIC DNA]</scope>
    <source>
        <strain evidence="9 10">DK36</strain>
    </source>
</reference>
<comment type="cofactor">
    <cofactor evidence="6">
        <name>Zn(2+)</name>
        <dbReference type="ChEBI" id="CHEBI:29105"/>
    </cofactor>
    <text evidence="6">Binds 1 zinc ion per subunit. The zinc ion is important for the structural integrity of the protein.</text>
</comment>
<evidence type="ECO:0000256" key="7">
    <source>
        <dbReference type="SAM" id="SignalP"/>
    </source>
</evidence>
<keyword evidence="10" id="KW-1185">Reference proteome</keyword>
<dbReference type="GO" id="GO:0030091">
    <property type="term" value="P:protein repair"/>
    <property type="evidence" value="ECO:0007669"/>
    <property type="project" value="InterPro"/>
</dbReference>
<dbReference type="PROSITE" id="PS51790">
    <property type="entry name" value="MSRB"/>
    <property type="match status" value="1"/>
</dbReference>
<accession>A0A5M6DGP4</accession>
<dbReference type="PANTHER" id="PTHR10173:SF57">
    <property type="entry name" value="PEPTIDE-METHIONINE (R)-S-OXIDE REDUCTASE"/>
    <property type="match status" value="1"/>
</dbReference>
<feature type="active site" description="Nucleophile" evidence="6">
    <location>
        <position position="168"/>
    </location>
</feature>
<evidence type="ECO:0000256" key="5">
    <source>
        <dbReference type="ARBA" id="ARBA00048488"/>
    </source>
</evidence>
<feature type="signal peptide" evidence="7">
    <location>
        <begin position="1"/>
        <end position="19"/>
    </location>
</feature>
<dbReference type="HAMAP" id="MF_01400">
    <property type="entry name" value="MsrB"/>
    <property type="match status" value="1"/>
</dbReference>
<dbReference type="InterPro" id="IPR028427">
    <property type="entry name" value="Met_Sox_Rdtase_MsrB"/>
</dbReference>
<organism evidence="9 10">
    <name type="scientific">Adhaeribacter rhizoryzae</name>
    <dbReference type="NCBI Taxonomy" id="2607907"/>
    <lineage>
        <taxon>Bacteria</taxon>
        <taxon>Pseudomonadati</taxon>
        <taxon>Bacteroidota</taxon>
        <taxon>Cytophagia</taxon>
        <taxon>Cytophagales</taxon>
        <taxon>Hymenobacteraceae</taxon>
        <taxon>Adhaeribacter</taxon>
    </lineage>
</organism>
<dbReference type="GO" id="GO:0033743">
    <property type="term" value="F:peptide-methionine (R)-S-oxide reductase activity"/>
    <property type="evidence" value="ECO:0007669"/>
    <property type="project" value="UniProtKB-UniRule"/>
</dbReference>
<evidence type="ECO:0000256" key="2">
    <source>
        <dbReference type="ARBA" id="ARBA00022723"/>
    </source>
</evidence>
<dbReference type="EC" id="1.8.4.12" evidence="6"/>
<feature type="binding site" evidence="6">
    <location>
        <position position="99"/>
    </location>
    <ligand>
        <name>Zn(2+)</name>
        <dbReference type="ChEBI" id="CHEBI:29105"/>
    </ligand>
</feature>
<dbReference type="GO" id="GO:0008270">
    <property type="term" value="F:zinc ion binding"/>
    <property type="evidence" value="ECO:0007669"/>
    <property type="project" value="UniProtKB-UniRule"/>
</dbReference>
<evidence type="ECO:0000256" key="4">
    <source>
        <dbReference type="ARBA" id="ARBA00023002"/>
    </source>
</evidence>
<keyword evidence="3 6" id="KW-0862">Zinc</keyword>
<evidence type="ECO:0000256" key="3">
    <source>
        <dbReference type="ARBA" id="ARBA00022833"/>
    </source>
</evidence>
<dbReference type="GO" id="GO:0005737">
    <property type="term" value="C:cytoplasm"/>
    <property type="evidence" value="ECO:0007669"/>
    <property type="project" value="TreeGrafter"/>
</dbReference>
<dbReference type="PANTHER" id="PTHR10173">
    <property type="entry name" value="METHIONINE SULFOXIDE REDUCTASE"/>
    <property type="match status" value="1"/>
</dbReference>
<dbReference type="PROSITE" id="PS51257">
    <property type="entry name" value="PROKAR_LIPOPROTEIN"/>
    <property type="match status" value="1"/>
</dbReference>
<keyword evidence="4 6" id="KW-0560">Oxidoreductase</keyword>
<dbReference type="GO" id="GO:0006979">
    <property type="term" value="P:response to oxidative stress"/>
    <property type="evidence" value="ECO:0007669"/>
    <property type="project" value="InterPro"/>
</dbReference>
<protein>
    <recommendedName>
        <fullName evidence="6">Peptide methionine sulfoxide reductase MsrB</fullName>
        <ecNumber evidence="6">1.8.4.12</ecNumber>
    </recommendedName>
    <alternativeName>
        <fullName evidence="6">Peptide-methionine (R)-S-oxide reductase</fullName>
    </alternativeName>
</protein>
<evidence type="ECO:0000313" key="9">
    <source>
        <dbReference type="EMBL" id="KAA5546681.1"/>
    </source>
</evidence>
<dbReference type="AlphaFoldDB" id="A0A5M6DGP4"/>
<comment type="similarity">
    <text evidence="1 6">Belongs to the MsrB Met sulfoxide reductase family.</text>
</comment>
<dbReference type="Proteomes" id="UP000323426">
    <property type="component" value="Unassembled WGS sequence"/>
</dbReference>
<comment type="catalytic activity">
    <reaction evidence="5 6">
        <text>L-methionyl-[protein] + [thioredoxin]-disulfide + H2O = L-methionyl-(R)-S-oxide-[protein] + [thioredoxin]-dithiol</text>
        <dbReference type="Rhea" id="RHEA:24164"/>
        <dbReference type="Rhea" id="RHEA-COMP:10698"/>
        <dbReference type="Rhea" id="RHEA-COMP:10700"/>
        <dbReference type="Rhea" id="RHEA-COMP:12313"/>
        <dbReference type="Rhea" id="RHEA-COMP:12314"/>
        <dbReference type="ChEBI" id="CHEBI:15377"/>
        <dbReference type="ChEBI" id="CHEBI:16044"/>
        <dbReference type="ChEBI" id="CHEBI:29950"/>
        <dbReference type="ChEBI" id="CHEBI:45764"/>
        <dbReference type="ChEBI" id="CHEBI:50058"/>
        <dbReference type="EC" id="1.8.4.12"/>
    </reaction>
</comment>